<dbReference type="EMBL" id="QGDJ01000009">
    <property type="protein sequence ID" value="PWJ16141.1"/>
    <property type="molecule type" value="Genomic_DNA"/>
</dbReference>
<comment type="catalytic activity">
    <reaction evidence="1 9">
        <text>D-mannonate = 2-dehydro-3-deoxy-D-gluconate + H2O</text>
        <dbReference type="Rhea" id="RHEA:20097"/>
        <dbReference type="ChEBI" id="CHEBI:15377"/>
        <dbReference type="ChEBI" id="CHEBI:17767"/>
        <dbReference type="ChEBI" id="CHEBI:57990"/>
        <dbReference type="EC" id="4.2.1.8"/>
    </reaction>
</comment>
<proteinExistence type="inferred from homology"/>
<evidence type="ECO:0000256" key="2">
    <source>
        <dbReference type="ARBA" id="ARBA00002713"/>
    </source>
</evidence>
<evidence type="ECO:0000256" key="4">
    <source>
        <dbReference type="ARBA" id="ARBA00007389"/>
    </source>
</evidence>
<keyword evidence="12" id="KW-1185">Reference proteome</keyword>
<evidence type="ECO:0000313" key="13">
    <source>
        <dbReference type="Proteomes" id="UP000251571"/>
    </source>
</evidence>
<dbReference type="Gene3D" id="3.20.20.150">
    <property type="entry name" value="Divalent-metal-dependent TIM barrel enzymes"/>
    <property type="match status" value="1"/>
</dbReference>
<dbReference type="EC" id="4.2.1.8" evidence="5 9"/>
<comment type="similarity">
    <text evidence="4 9">Belongs to the mannonate dehydratase family.</text>
</comment>
<evidence type="ECO:0000256" key="7">
    <source>
        <dbReference type="ARBA" id="ARBA00023211"/>
    </source>
</evidence>
<sequence>MMRQTWRWFGPADPIPLSHIRQAGVEGIVTALYDLPPGTPWPVERLLERRAQIEAAGLTWDVVESLPVTERMKTEADPADIATWIESLRACHAAGLRTICYNFMPALDWTRTELAHRRPDGARALRFDLRDLAAFDLQLIRPEADDYPPEIAAEARTRKIDRDALVATILAGLPGAMETWTLDSFQNRLAAYRGLTEEDLRANLATFLRAAIPVAEELGMRLCCHPDDPPWRLFGLPRIVSTETDYEALLAAAPSSANGITFCTGSLGARPDVDLPGMATRLGPHIHFAHLRNVRRETETVPCSFFEDAHLEGSTDMVAVIRALLAEQSRRAAAGRDDCVIPMRPDHGQAILTDDPATGAPGYPAIGRLRGLAELRGVMKALS</sequence>
<comment type="cofactor">
    <cofactor evidence="9">
        <name>Fe(2+)</name>
        <dbReference type="ChEBI" id="CHEBI:29033"/>
    </cofactor>
    <cofactor evidence="9">
        <name>Mn(2+)</name>
        <dbReference type="ChEBI" id="CHEBI:29035"/>
    </cofactor>
</comment>
<dbReference type="SUPFAM" id="SSF51658">
    <property type="entry name" value="Xylose isomerase-like"/>
    <property type="match status" value="1"/>
</dbReference>
<reference evidence="10 12" key="2">
    <citation type="submission" date="2018-03" db="EMBL/GenBank/DDBJ databases">
        <title>Genomic Encyclopedia of Archaeal and Bacterial Type Strains, Phase II (KMG-II): from individual species to whole genera.</title>
        <authorList>
            <person name="Goeker M."/>
        </authorList>
    </citation>
    <scope>NUCLEOTIDE SEQUENCE [LARGE SCALE GENOMIC DNA]</scope>
    <source>
        <strain evidence="10 12">DSM 25227</strain>
    </source>
</reference>
<dbReference type="PANTHER" id="PTHR30387">
    <property type="entry name" value="MANNONATE DEHYDRATASE"/>
    <property type="match status" value="1"/>
</dbReference>
<dbReference type="HAMAP" id="MF_00106">
    <property type="entry name" value="UxuA"/>
    <property type="match status" value="1"/>
</dbReference>
<dbReference type="EMBL" id="UETC01000009">
    <property type="protein sequence ID" value="SSA49120.1"/>
    <property type="molecule type" value="Genomic_DNA"/>
</dbReference>
<dbReference type="NCBIfam" id="TIGR00695">
    <property type="entry name" value="uxuA"/>
    <property type="match status" value="1"/>
</dbReference>
<dbReference type="GO" id="GO:0030145">
    <property type="term" value="F:manganese ion binding"/>
    <property type="evidence" value="ECO:0007669"/>
    <property type="project" value="TreeGrafter"/>
</dbReference>
<evidence type="ECO:0000313" key="12">
    <source>
        <dbReference type="Proteomes" id="UP000245839"/>
    </source>
</evidence>
<dbReference type="UniPathway" id="UPA00246"/>
<organism evidence="11 13">
    <name type="scientific">Jannaschia seohaensis</name>
    <dbReference type="NCBI Taxonomy" id="475081"/>
    <lineage>
        <taxon>Bacteria</taxon>
        <taxon>Pseudomonadati</taxon>
        <taxon>Pseudomonadota</taxon>
        <taxon>Alphaproteobacteria</taxon>
        <taxon>Rhodobacterales</taxon>
        <taxon>Roseobacteraceae</taxon>
        <taxon>Jannaschia</taxon>
    </lineage>
</organism>
<dbReference type="GO" id="GO:0042840">
    <property type="term" value="P:D-glucuronate catabolic process"/>
    <property type="evidence" value="ECO:0007669"/>
    <property type="project" value="TreeGrafter"/>
</dbReference>
<keyword evidence="6 9" id="KW-0408">Iron</keyword>
<evidence type="ECO:0000256" key="6">
    <source>
        <dbReference type="ARBA" id="ARBA00023004"/>
    </source>
</evidence>
<dbReference type="InterPro" id="IPR004628">
    <property type="entry name" value="Man_deHydtase"/>
</dbReference>
<comment type="function">
    <text evidence="2 9">Catalyzes the dehydration of D-mannonate.</text>
</comment>
<dbReference type="Proteomes" id="UP000245839">
    <property type="component" value="Unassembled WGS sequence"/>
</dbReference>
<evidence type="ECO:0000256" key="1">
    <source>
        <dbReference type="ARBA" id="ARBA00001794"/>
    </source>
</evidence>
<dbReference type="PIRSF" id="PIRSF016049">
    <property type="entry name" value="Man_dehyd"/>
    <property type="match status" value="1"/>
</dbReference>
<dbReference type="Pfam" id="PF03786">
    <property type="entry name" value="UxuA"/>
    <property type="match status" value="1"/>
</dbReference>
<evidence type="ECO:0000256" key="9">
    <source>
        <dbReference type="HAMAP-Rule" id="MF_00106"/>
    </source>
</evidence>
<gene>
    <name evidence="9" type="primary">uxuA</name>
    <name evidence="10" type="ORF">BCF38_10925</name>
    <name evidence="11" type="ORF">SAMN05421539_10925</name>
</gene>
<evidence type="ECO:0000256" key="3">
    <source>
        <dbReference type="ARBA" id="ARBA00004892"/>
    </source>
</evidence>
<evidence type="ECO:0000256" key="8">
    <source>
        <dbReference type="ARBA" id="ARBA00023239"/>
    </source>
</evidence>
<dbReference type="GO" id="GO:0008198">
    <property type="term" value="F:ferrous iron binding"/>
    <property type="evidence" value="ECO:0007669"/>
    <property type="project" value="TreeGrafter"/>
</dbReference>
<accession>A0A2Y9AXX4</accession>
<keyword evidence="8 9" id="KW-0456">Lyase</keyword>
<dbReference type="AlphaFoldDB" id="A0A2Y9AXX4"/>
<dbReference type="InterPro" id="IPR036237">
    <property type="entry name" value="Xyl_isomerase-like_sf"/>
</dbReference>
<evidence type="ECO:0000313" key="10">
    <source>
        <dbReference type="EMBL" id="PWJ16141.1"/>
    </source>
</evidence>
<protein>
    <recommendedName>
        <fullName evidence="5 9">Mannonate dehydratase</fullName>
        <ecNumber evidence="5 9">4.2.1.8</ecNumber>
    </recommendedName>
    <alternativeName>
        <fullName evidence="9">D-mannonate hydro-lyase</fullName>
    </alternativeName>
</protein>
<dbReference type="NCBIfam" id="NF003027">
    <property type="entry name" value="PRK03906.1"/>
    <property type="match status" value="1"/>
</dbReference>
<dbReference type="PANTHER" id="PTHR30387:SF2">
    <property type="entry name" value="MANNONATE DEHYDRATASE"/>
    <property type="match status" value="1"/>
</dbReference>
<dbReference type="Proteomes" id="UP000251571">
    <property type="component" value="Unassembled WGS sequence"/>
</dbReference>
<evidence type="ECO:0000256" key="5">
    <source>
        <dbReference type="ARBA" id="ARBA00012927"/>
    </source>
</evidence>
<keyword evidence="7 9" id="KW-0464">Manganese</keyword>
<comment type="pathway">
    <text evidence="3 9">Carbohydrate metabolism; pentose and glucuronate interconversion.</text>
</comment>
<reference evidence="11 13" key="1">
    <citation type="submission" date="2016-10" db="EMBL/GenBank/DDBJ databases">
        <authorList>
            <person name="Cai Z."/>
        </authorList>
    </citation>
    <scope>NUCLEOTIDE SEQUENCE [LARGE SCALE GENOMIC DNA]</scope>
    <source>
        <strain evidence="11 13">DSM 25227</strain>
    </source>
</reference>
<evidence type="ECO:0000313" key="11">
    <source>
        <dbReference type="EMBL" id="SSA49120.1"/>
    </source>
</evidence>
<dbReference type="GO" id="GO:0008927">
    <property type="term" value="F:mannonate dehydratase activity"/>
    <property type="evidence" value="ECO:0007669"/>
    <property type="project" value="UniProtKB-UniRule"/>
</dbReference>
<name>A0A2Y9AXX4_9RHOB</name>